<dbReference type="Proteomes" id="UP001171751">
    <property type="component" value="Unassembled WGS sequence"/>
</dbReference>
<evidence type="ECO:0000259" key="2">
    <source>
        <dbReference type="Pfam" id="PF25164"/>
    </source>
</evidence>
<name>A0AA43UC53_9LACT</name>
<organism evidence="3 4">
    <name type="scientific">Atopococcus tabaci</name>
    <dbReference type="NCBI Taxonomy" id="269774"/>
    <lineage>
        <taxon>Bacteria</taxon>
        <taxon>Bacillati</taxon>
        <taxon>Bacillota</taxon>
        <taxon>Bacilli</taxon>
        <taxon>Lactobacillales</taxon>
        <taxon>Carnobacteriaceae</taxon>
        <taxon>Atopococcus</taxon>
    </lineage>
</organism>
<gene>
    <name evidence="3" type="ORF">Q4F26_02830</name>
</gene>
<dbReference type="PIRSF" id="PIRSF007487">
    <property type="entry name" value="Competence-induced_CoiA_bac"/>
    <property type="match status" value="1"/>
</dbReference>
<evidence type="ECO:0000313" key="3">
    <source>
        <dbReference type="EMBL" id="MDO5457254.1"/>
    </source>
</evidence>
<dbReference type="InterPro" id="IPR057253">
    <property type="entry name" value="CoiA-like_N"/>
</dbReference>
<dbReference type="Pfam" id="PF06054">
    <property type="entry name" value="CoiA_nuc"/>
    <property type="match status" value="1"/>
</dbReference>
<feature type="domain" description="Competence protein CoiA nuclease-like" evidence="1">
    <location>
        <begin position="59"/>
        <end position="210"/>
    </location>
</feature>
<accession>A0AA43UC53</accession>
<evidence type="ECO:0000259" key="1">
    <source>
        <dbReference type="Pfam" id="PF06054"/>
    </source>
</evidence>
<feature type="domain" description="Competence protein CoiA-like N-terminal" evidence="2">
    <location>
        <begin position="7"/>
        <end position="53"/>
    </location>
</feature>
<proteinExistence type="predicted"/>
<comment type="caution">
    <text evidence="3">The sequence shown here is derived from an EMBL/GenBank/DDBJ whole genome shotgun (WGS) entry which is preliminary data.</text>
</comment>
<dbReference type="InterPro" id="IPR010330">
    <property type="entry name" value="CoiA_nuc"/>
</dbReference>
<keyword evidence="4" id="KW-1185">Reference proteome</keyword>
<dbReference type="InterPro" id="IPR021176">
    <property type="entry name" value="Competence-induced_CoiA"/>
</dbReference>
<dbReference type="Pfam" id="PF25164">
    <property type="entry name" value="CoiA_N"/>
    <property type="match status" value="1"/>
</dbReference>
<sequence>MLLAIDEQNKKILAEHATKEQNYRCPSCKNPLILKQGKIVTTHFAHYPAKKCFSFSEGESMDHIEGKKLLFRWLSSHYSTVELEAFLPQIQQRPDLYFENERKDKVCVEFQCSKLSSDEMLKRTLSYQRHNYSVWWILGPNSALKQDKISALQKLFVFPSHLGLSIARLNIFKEHLELINDFGYSSKEKLNWTETNFSLENSSPDLIFTQNPEAGQLKKFKRTDYLYTHHKYMKQIKYKNKNLLSLVEKLYRNRESLHTVSYLIYQSINYEWMIRNHPMEWKYDVLQIINKLPEAHIFSRKEFLTYIKELKLKYYDMPLVQDNMRTTVLFFFLDFLCLEGILTEINSNTWRKNKSVISYSNEGEKIKHLYLLSQQLC</sequence>
<dbReference type="EMBL" id="JAUNQW010000008">
    <property type="protein sequence ID" value="MDO5457254.1"/>
    <property type="molecule type" value="Genomic_DNA"/>
</dbReference>
<reference evidence="3" key="1">
    <citation type="submission" date="2023-07" db="EMBL/GenBank/DDBJ databases">
        <title>Between Cages and Wild: Unraveling the Impact of Captivity on Animal Microbiomes and Antimicrobial Resistance.</title>
        <authorList>
            <person name="Schmartz G.P."/>
            <person name="Rehner J."/>
            <person name="Schuff M.J."/>
            <person name="Becker S.L."/>
            <person name="Kravczyk M."/>
            <person name="Gurevich A."/>
            <person name="Francke R."/>
            <person name="Mueller R."/>
            <person name="Keller V."/>
            <person name="Keller A."/>
        </authorList>
    </citation>
    <scope>NUCLEOTIDE SEQUENCE</scope>
    <source>
        <strain evidence="3">S39M_St_73</strain>
    </source>
</reference>
<dbReference type="AlphaFoldDB" id="A0AA43UC53"/>
<evidence type="ECO:0000313" key="4">
    <source>
        <dbReference type="Proteomes" id="UP001171751"/>
    </source>
</evidence>
<protein>
    <submittedName>
        <fullName evidence="3">Competence protein CoiA family protein</fullName>
    </submittedName>
</protein>